<reference evidence="7 8" key="1">
    <citation type="submission" date="2024-11" db="EMBL/GenBank/DDBJ databases">
        <title>A near-complete genome assembly of Cinchona calisaya.</title>
        <authorList>
            <person name="Lian D.C."/>
            <person name="Zhao X.W."/>
            <person name="Wei L."/>
        </authorList>
    </citation>
    <scope>NUCLEOTIDE SEQUENCE [LARGE SCALE GENOMIC DNA]</scope>
    <source>
        <tissue evidence="7">Nenye</tissue>
    </source>
</reference>
<comment type="subcellular location">
    <subcellularLocation>
        <location evidence="1">Secreted</location>
    </subcellularLocation>
</comment>
<keyword evidence="3" id="KW-0713">Self-incompatibility</keyword>
<name>A0ABD2YLJ2_9GENT</name>
<evidence type="ECO:0000256" key="6">
    <source>
        <dbReference type="SAM" id="SignalP"/>
    </source>
</evidence>
<dbReference type="EMBL" id="JBJUIK010000013">
    <property type="protein sequence ID" value="KAL3507409.1"/>
    <property type="molecule type" value="Genomic_DNA"/>
</dbReference>
<dbReference type="Proteomes" id="UP001630127">
    <property type="component" value="Unassembled WGS sequence"/>
</dbReference>
<evidence type="ECO:0000256" key="4">
    <source>
        <dbReference type="ARBA" id="ARBA00022525"/>
    </source>
</evidence>
<dbReference type="Pfam" id="PF05938">
    <property type="entry name" value="Self-incomp_S1"/>
    <property type="match status" value="1"/>
</dbReference>
<feature type="signal peptide" evidence="6">
    <location>
        <begin position="1"/>
        <end position="26"/>
    </location>
</feature>
<evidence type="ECO:0008006" key="9">
    <source>
        <dbReference type="Google" id="ProtNLM"/>
    </source>
</evidence>
<accession>A0ABD2YLJ2</accession>
<feature type="chain" id="PRO_5044776725" description="S-protein homolog" evidence="6">
    <location>
        <begin position="27"/>
        <end position="140"/>
    </location>
</feature>
<proteinExistence type="inferred from homology"/>
<protein>
    <recommendedName>
        <fullName evidence="9">S-protein homolog</fullName>
    </recommendedName>
</protein>
<gene>
    <name evidence="7" type="ORF">ACH5RR_032791</name>
</gene>
<keyword evidence="5 6" id="KW-0732">Signal</keyword>
<dbReference type="InterPro" id="IPR010264">
    <property type="entry name" value="Self-incomp_S1"/>
</dbReference>
<evidence type="ECO:0000256" key="1">
    <source>
        <dbReference type="ARBA" id="ARBA00004613"/>
    </source>
</evidence>
<keyword evidence="8" id="KW-1185">Reference proteome</keyword>
<evidence type="ECO:0000313" key="7">
    <source>
        <dbReference type="EMBL" id="KAL3507409.1"/>
    </source>
</evidence>
<organism evidence="7 8">
    <name type="scientific">Cinchona calisaya</name>
    <dbReference type="NCBI Taxonomy" id="153742"/>
    <lineage>
        <taxon>Eukaryota</taxon>
        <taxon>Viridiplantae</taxon>
        <taxon>Streptophyta</taxon>
        <taxon>Embryophyta</taxon>
        <taxon>Tracheophyta</taxon>
        <taxon>Spermatophyta</taxon>
        <taxon>Magnoliopsida</taxon>
        <taxon>eudicotyledons</taxon>
        <taxon>Gunneridae</taxon>
        <taxon>Pentapetalae</taxon>
        <taxon>asterids</taxon>
        <taxon>lamiids</taxon>
        <taxon>Gentianales</taxon>
        <taxon>Rubiaceae</taxon>
        <taxon>Cinchonoideae</taxon>
        <taxon>Cinchoneae</taxon>
        <taxon>Cinchona</taxon>
    </lineage>
</organism>
<evidence type="ECO:0000256" key="3">
    <source>
        <dbReference type="ARBA" id="ARBA00022471"/>
    </source>
</evidence>
<keyword evidence="4" id="KW-0964">Secreted</keyword>
<dbReference type="AlphaFoldDB" id="A0ABD2YLJ2"/>
<comment type="similarity">
    <text evidence="2">Belongs to the plant self-incompatibility (S1) protein family.</text>
</comment>
<comment type="caution">
    <text evidence="7">The sequence shown here is derived from an EMBL/GenBank/DDBJ whole genome shotgun (WGS) entry which is preliminary data.</text>
</comment>
<dbReference type="GO" id="GO:0060320">
    <property type="term" value="P:rejection of self pollen"/>
    <property type="evidence" value="ECO:0007669"/>
    <property type="project" value="UniProtKB-KW"/>
</dbReference>
<evidence type="ECO:0000313" key="8">
    <source>
        <dbReference type="Proteomes" id="UP001630127"/>
    </source>
</evidence>
<sequence length="140" mass="15860">MASKTTFSFSLLVALLVIASAPCAYSEIVQYRAFIIDELVEPLNITCNINGQNLGLVSLKQSKVYKPTINVDTSKTDDVVLTCNLNAGDRCGQFILFGYHRDGVRCDKRTCYWNLESDALYLFLNNKQVLYYLWSHEGCR</sequence>
<evidence type="ECO:0000256" key="5">
    <source>
        <dbReference type="ARBA" id="ARBA00022729"/>
    </source>
</evidence>
<evidence type="ECO:0000256" key="2">
    <source>
        <dbReference type="ARBA" id="ARBA00005581"/>
    </source>
</evidence>
<dbReference type="GO" id="GO:0005576">
    <property type="term" value="C:extracellular region"/>
    <property type="evidence" value="ECO:0007669"/>
    <property type="project" value="UniProtKB-SubCell"/>
</dbReference>